<dbReference type="PROSITE" id="PS51000">
    <property type="entry name" value="HTH_DEOR_2"/>
    <property type="match status" value="1"/>
</dbReference>
<name>A0A9W6MW00_9HYPH</name>
<dbReference type="SMART" id="SM01134">
    <property type="entry name" value="DeoRC"/>
    <property type="match status" value="1"/>
</dbReference>
<dbReference type="InterPro" id="IPR050313">
    <property type="entry name" value="Carb_Metab_HTH_regulators"/>
</dbReference>
<dbReference type="InterPro" id="IPR014036">
    <property type="entry name" value="DeoR-like_C"/>
</dbReference>
<feature type="domain" description="HTH deoR-type" evidence="3">
    <location>
        <begin position="3"/>
        <end position="58"/>
    </location>
</feature>
<dbReference type="GO" id="GO:0003700">
    <property type="term" value="F:DNA-binding transcription factor activity"/>
    <property type="evidence" value="ECO:0007669"/>
    <property type="project" value="InterPro"/>
</dbReference>
<evidence type="ECO:0000256" key="1">
    <source>
        <dbReference type="ARBA" id="ARBA00023015"/>
    </source>
</evidence>
<dbReference type="Gene3D" id="3.40.50.1360">
    <property type="match status" value="1"/>
</dbReference>
<dbReference type="Pfam" id="PF00455">
    <property type="entry name" value="DeoRC"/>
    <property type="match status" value="1"/>
</dbReference>
<sequence>MRPDERRERIVALTHERERVTVELLADALRTSRETIRRDLTELDRRGRLRKVHGGATLPDPALYEPGRESPFQMRLAENAAAKRAIARCAAQLFQPGETLFVDTGTTTQFFAEELARASGLTVVTNSAVIAALAARGSDNTIFQVGGAYRSDAAENVGPLAVEQIERFHADHAVLTIGAVGTVGFLDYDLEEAIVARAMIAQARSVTVLADASKFGPGGLFKIAPLDAVARLVTDKAPDGPLADAMRESGPEIVIAE</sequence>
<protein>
    <submittedName>
        <fullName evidence="4">DeoR family transcriptional regulator</fullName>
    </submittedName>
</protein>
<dbReference type="Proteomes" id="UP001143372">
    <property type="component" value="Unassembled WGS sequence"/>
</dbReference>
<evidence type="ECO:0000259" key="3">
    <source>
        <dbReference type="PROSITE" id="PS51000"/>
    </source>
</evidence>
<reference evidence="4" key="1">
    <citation type="journal article" date="2014" name="Int. J. Syst. Evol. Microbiol.">
        <title>Complete genome sequence of Corynebacterium casei LMG S-19264T (=DSM 44701T), isolated from a smear-ripened cheese.</title>
        <authorList>
            <consortium name="US DOE Joint Genome Institute (JGI-PGF)"/>
            <person name="Walter F."/>
            <person name="Albersmeier A."/>
            <person name="Kalinowski J."/>
            <person name="Ruckert C."/>
        </authorList>
    </citation>
    <scope>NUCLEOTIDE SEQUENCE</scope>
    <source>
        <strain evidence="4">VKM B-2347</strain>
    </source>
</reference>
<evidence type="ECO:0000313" key="4">
    <source>
        <dbReference type="EMBL" id="GLK68320.1"/>
    </source>
</evidence>
<keyword evidence="1" id="KW-0805">Transcription regulation</keyword>
<dbReference type="InterPro" id="IPR036390">
    <property type="entry name" value="WH_DNA-bd_sf"/>
</dbReference>
<evidence type="ECO:0000313" key="5">
    <source>
        <dbReference type="Proteomes" id="UP001143372"/>
    </source>
</evidence>
<dbReference type="SUPFAM" id="SSF100950">
    <property type="entry name" value="NagB/RpiA/CoA transferase-like"/>
    <property type="match status" value="1"/>
</dbReference>
<evidence type="ECO:0000256" key="2">
    <source>
        <dbReference type="ARBA" id="ARBA00023163"/>
    </source>
</evidence>
<gene>
    <name evidence="4" type="ORF">GCM10008179_19580</name>
</gene>
<dbReference type="AlphaFoldDB" id="A0A9W6MW00"/>
<dbReference type="RefSeq" id="WP_271168566.1">
    <property type="nucleotide sequence ID" value="NZ_BSFI01000008.1"/>
</dbReference>
<dbReference type="InterPro" id="IPR036388">
    <property type="entry name" value="WH-like_DNA-bd_sf"/>
</dbReference>
<reference evidence="4" key="2">
    <citation type="submission" date="2023-01" db="EMBL/GenBank/DDBJ databases">
        <authorList>
            <person name="Sun Q."/>
            <person name="Evtushenko L."/>
        </authorList>
    </citation>
    <scope>NUCLEOTIDE SEQUENCE</scope>
    <source>
        <strain evidence="4">VKM B-2347</strain>
    </source>
</reference>
<dbReference type="Pfam" id="PF08220">
    <property type="entry name" value="HTH_DeoR"/>
    <property type="match status" value="1"/>
</dbReference>
<dbReference type="SUPFAM" id="SSF46785">
    <property type="entry name" value="Winged helix' DNA-binding domain"/>
    <property type="match status" value="1"/>
</dbReference>
<dbReference type="InterPro" id="IPR037171">
    <property type="entry name" value="NagB/RpiA_transferase-like"/>
</dbReference>
<dbReference type="Gene3D" id="1.10.10.10">
    <property type="entry name" value="Winged helix-like DNA-binding domain superfamily/Winged helix DNA-binding domain"/>
    <property type="match status" value="1"/>
</dbReference>
<comment type="caution">
    <text evidence="4">The sequence shown here is derived from an EMBL/GenBank/DDBJ whole genome shotgun (WGS) entry which is preliminary data.</text>
</comment>
<dbReference type="InterPro" id="IPR001034">
    <property type="entry name" value="DeoR_HTH"/>
</dbReference>
<proteinExistence type="predicted"/>
<dbReference type="PRINTS" id="PR00037">
    <property type="entry name" value="HTHLACR"/>
</dbReference>
<dbReference type="PANTHER" id="PTHR30363">
    <property type="entry name" value="HTH-TYPE TRANSCRIPTIONAL REGULATOR SRLR-RELATED"/>
    <property type="match status" value="1"/>
</dbReference>
<keyword evidence="2" id="KW-0804">Transcription</keyword>
<dbReference type="SMART" id="SM00420">
    <property type="entry name" value="HTH_DEOR"/>
    <property type="match status" value="1"/>
</dbReference>
<organism evidence="4 5">
    <name type="scientific">Hansschlegelia plantiphila</name>
    <dbReference type="NCBI Taxonomy" id="374655"/>
    <lineage>
        <taxon>Bacteria</taxon>
        <taxon>Pseudomonadati</taxon>
        <taxon>Pseudomonadota</taxon>
        <taxon>Alphaproteobacteria</taxon>
        <taxon>Hyphomicrobiales</taxon>
        <taxon>Methylopilaceae</taxon>
        <taxon>Hansschlegelia</taxon>
    </lineage>
</organism>
<keyword evidence="5" id="KW-1185">Reference proteome</keyword>
<dbReference type="EMBL" id="BSFI01000008">
    <property type="protein sequence ID" value="GLK68320.1"/>
    <property type="molecule type" value="Genomic_DNA"/>
</dbReference>
<accession>A0A9W6MW00</accession>
<dbReference type="PANTHER" id="PTHR30363:SF44">
    <property type="entry name" value="AGA OPERON TRANSCRIPTIONAL REPRESSOR-RELATED"/>
    <property type="match status" value="1"/>
</dbReference>